<comment type="similarity">
    <text evidence="1 8">Belongs to the beta-class carbonic anhydrase family.</text>
</comment>
<dbReference type="InterPro" id="IPR015892">
    <property type="entry name" value="Carbonic_anhydrase_CS"/>
</dbReference>
<evidence type="ECO:0000256" key="4">
    <source>
        <dbReference type="ARBA" id="ARBA00022833"/>
    </source>
</evidence>
<evidence type="ECO:0000256" key="3">
    <source>
        <dbReference type="ARBA" id="ARBA00022723"/>
    </source>
</evidence>
<dbReference type="InterPro" id="IPR006311">
    <property type="entry name" value="TAT_signal"/>
</dbReference>
<evidence type="ECO:0000256" key="5">
    <source>
        <dbReference type="ARBA" id="ARBA00023239"/>
    </source>
</evidence>
<keyword evidence="9" id="KW-1133">Transmembrane helix</keyword>
<feature type="binding site" evidence="7">
    <location>
        <position position="116"/>
    </location>
    <ligand>
        <name>Zn(2+)</name>
        <dbReference type="ChEBI" id="CHEBI:29105"/>
    </ligand>
</feature>
<feature type="transmembrane region" description="Helical" evidence="9">
    <location>
        <begin position="32"/>
        <end position="52"/>
    </location>
</feature>
<dbReference type="InterPro" id="IPR001765">
    <property type="entry name" value="Carbonic_anhydrase"/>
</dbReference>
<comment type="caution">
    <text evidence="10">The sequence shown here is derived from an EMBL/GenBank/DDBJ whole genome shotgun (WGS) entry which is preliminary data.</text>
</comment>
<keyword evidence="4 7" id="KW-0862">Zinc</keyword>
<keyword evidence="9" id="KW-0812">Transmembrane</keyword>
<dbReference type="Proteomes" id="UP000216020">
    <property type="component" value="Unassembled WGS sequence"/>
</dbReference>
<keyword evidence="9" id="KW-0472">Membrane</keyword>
<dbReference type="Gene3D" id="3.40.1050.10">
    <property type="entry name" value="Carbonic anhydrase"/>
    <property type="match status" value="1"/>
</dbReference>
<dbReference type="GO" id="GO:0008270">
    <property type="term" value="F:zinc ion binding"/>
    <property type="evidence" value="ECO:0007669"/>
    <property type="project" value="UniProtKB-UniRule"/>
</dbReference>
<dbReference type="PROSITE" id="PS00705">
    <property type="entry name" value="PROK_CO2_ANHYDRASE_2"/>
    <property type="match status" value="1"/>
</dbReference>
<accession>A0A261S2A0</accession>
<dbReference type="SUPFAM" id="SSF53056">
    <property type="entry name" value="beta-carbonic anhydrase, cab"/>
    <property type="match status" value="1"/>
</dbReference>
<evidence type="ECO:0000256" key="7">
    <source>
        <dbReference type="PIRSR" id="PIRSR601765-1"/>
    </source>
</evidence>
<comment type="cofactor">
    <cofactor evidence="7">
        <name>Zn(2+)</name>
        <dbReference type="ChEBI" id="CHEBI:29105"/>
    </cofactor>
    <text evidence="7">Binds 1 zinc ion per subunit.</text>
</comment>
<evidence type="ECO:0000256" key="8">
    <source>
        <dbReference type="RuleBase" id="RU003956"/>
    </source>
</evidence>
<keyword evidence="11" id="KW-1185">Reference proteome</keyword>
<keyword evidence="5 8" id="KW-0456">Lyase</keyword>
<dbReference type="PROSITE" id="PS51318">
    <property type="entry name" value="TAT"/>
    <property type="match status" value="1"/>
</dbReference>
<feature type="binding site" evidence="7">
    <location>
        <position position="114"/>
    </location>
    <ligand>
        <name>Zn(2+)</name>
        <dbReference type="ChEBI" id="CHEBI:29105"/>
    </ligand>
</feature>
<dbReference type="PANTHER" id="PTHR11002:SF76">
    <property type="entry name" value="CARBONIC ANHYDRASE"/>
    <property type="match status" value="1"/>
</dbReference>
<dbReference type="OrthoDB" id="9797527at2"/>
<reference evidence="11" key="1">
    <citation type="submission" date="2017-05" db="EMBL/GenBank/DDBJ databases">
        <title>Complete and WGS of Bordetella genogroups.</title>
        <authorList>
            <person name="Spilker T."/>
            <person name="Lipuma J."/>
        </authorList>
    </citation>
    <scope>NUCLEOTIDE SEQUENCE [LARGE SCALE GENOMIC DNA]</scope>
    <source>
        <strain evidence="11">AU16122</strain>
    </source>
</reference>
<evidence type="ECO:0000313" key="10">
    <source>
        <dbReference type="EMBL" id="OZI31478.1"/>
    </source>
</evidence>
<proteinExistence type="inferred from homology"/>
<name>A0A261S2A0_9BORD</name>
<evidence type="ECO:0000256" key="2">
    <source>
        <dbReference type="ARBA" id="ARBA00012925"/>
    </source>
</evidence>
<dbReference type="Pfam" id="PF00484">
    <property type="entry name" value="Pro_CA"/>
    <property type="match status" value="1"/>
</dbReference>
<dbReference type="GO" id="GO:0004089">
    <property type="term" value="F:carbonate dehydratase activity"/>
    <property type="evidence" value="ECO:0007669"/>
    <property type="project" value="UniProtKB-UniRule"/>
</dbReference>
<organism evidence="10 11">
    <name type="scientific">Bordetella genomosp. 10</name>
    <dbReference type="NCBI Taxonomy" id="1416804"/>
    <lineage>
        <taxon>Bacteria</taxon>
        <taxon>Pseudomonadati</taxon>
        <taxon>Pseudomonadota</taxon>
        <taxon>Betaproteobacteria</taxon>
        <taxon>Burkholderiales</taxon>
        <taxon>Alcaligenaceae</taxon>
        <taxon>Bordetella</taxon>
    </lineage>
</organism>
<evidence type="ECO:0000256" key="6">
    <source>
        <dbReference type="ARBA" id="ARBA00048348"/>
    </source>
</evidence>
<dbReference type="AlphaFoldDB" id="A0A261S2A0"/>
<protein>
    <recommendedName>
        <fullName evidence="2 8">Carbonic anhydrase</fullName>
        <ecNumber evidence="2 8">4.2.1.1</ecNumber>
    </recommendedName>
    <alternativeName>
        <fullName evidence="8">Carbonate dehydratase</fullName>
    </alternativeName>
</protein>
<gene>
    <name evidence="10" type="ORF">CAL29_26640</name>
</gene>
<dbReference type="CDD" id="cd03378">
    <property type="entry name" value="beta_CA_cladeC"/>
    <property type="match status" value="1"/>
</dbReference>
<keyword evidence="3 7" id="KW-0479">Metal-binding</keyword>
<evidence type="ECO:0000313" key="11">
    <source>
        <dbReference type="Proteomes" id="UP000216020"/>
    </source>
</evidence>
<dbReference type="GO" id="GO:0015976">
    <property type="term" value="P:carbon utilization"/>
    <property type="evidence" value="ECO:0007669"/>
    <property type="project" value="InterPro"/>
</dbReference>
<dbReference type="EMBL" id="NEVM01000005">
    <property type="protein sequence ID" value="OZI31478.1"/>
    <property type="molecule type" value="Genomic_DNA"/>
</dbReference>
<sequence length="253" mass="26930">MPTSHKHSFLCGCDTTQHVAHAEPARPARRRFVGLSLAVSAAGGLGLGAMHAQVHANAMPAPLPAGTPDEALAKLMAGNARYLKLELTSFQQDYEVLRTHTSESQSPFAAILACSDSRVPVELIFDQSIGRIFTVRVAGNVAASPVIASLEYAVEALKVRALMVLGHSQCGAVKAAIANKDVPGQVTALYPYMRPALVNSPTPEYRAVVMQNAIEQAKVLSASSPVISHRIRTGELKVRAAIYDVETGKVELL</sequence>
<evidence type="ECO:0000256" key="9">
    <source>
        <dbReference type="SAM" id="Phobius"/>
    </source>
</evidence>
<dbReference type="RefSeq" id="WP_094855887.1">
    <property type="nucleotide sequence ID" value="NZ_NEVM01000005.1"/>
</dbReference>
<dbReference type="PANTHER" id="PTHR11002">
    <property type="entry name" value="CARBONIC ANHYDRASE"/>
    <property type="match status" value="1"/>
</dbReference>
<feature type="binding site" evidence="7">
    <location>
        <position position="170"/>
    </location>
    <ligand>
        <name>Zn(2+)</name>
        <dbReference type="ChEBI" id="CHEBI:29105"/>
    </ligand>
</feature>
<dbReference type="SMART" id="SM00947">
    <property type="entry name" value="Pro_CA"/>
    <property type="match status" value="1"/>
</dbReference>
<dbReference type="EC" id="4.2.1.1" evidence="2 8"/>
<comment type="function">
    <text evidence="8">Reversible hydration of carbon dioxide.</text>
</comment>
<evidence type="ECO:0000256" key="1">
    <source>
        <dbReference type="ARBA" id="ARBA00006217"/>
    </source>
</evidence>
<comment type="catalytic activity">
    <reaction evidence="6 8">
        <text>hydrogencarbonate + H(+) = CO2 + H2O</text>
        <dbReference type="Rhea" id="RHEA:10748"/>
        <dbReference type="ChEBI" id="CHEBI:15377"/>
        <dbReference type="ChEBI" id="CHEBI:15378"/>
        <dbReference type="ChEBI" id="CHEBI:16526"/>
        <dbReference type="ChEBI" id="CHEBI:17544"/>
        <dbReference type="EC" id="4.2.1.1"/>
    </reaction>
</comment>
<dbReference type="InterPro" id="IPR036874">
    <property type="entry name" value="Carbonic_anhydrase_sf"/>
</dbReference>
<feature type="binding site" evidence="7">
    <location>
        <position position="167"/>
    </location>
    <ligand>
        <name>Zn(2+)</name>
        <dbReference type="ChEBI" id="CHEBI:29105"/>
    </ligand>
</feature>